<evidence type="ECO:0000313" key="4">
    <source>
        <dbReference type="Proteomes" id="UP000186808"/>
    </source>
</evidence>
<protein>
    <recommendedName>
        <fullName evidence="6">Polysaccharide biosynthesis protein</fullName>
    </recommendedName>
</protein>
<feature type="transmembrane region" description="Helical" evidence="1">
    <location>
        <begin position="148"/>
        <end position="166"/>
    </location>
</feature>
<reference evidence="3 5" key="2">
    <citation type="submission" date="2018-06" db="EMBL/GenBank/DDBJ databases">
        <authorList>
            <consortium name="Pathogen Informatics"/>
            <person name="Doyle S."/>
        </authorList>
    </citation>
    <scope>NUCLEOTIDE SEQUENCE [LARGE SCALE GENOMIC DNA]</scope>
    <source>
        <strain evidence="3 5">NCTC11401</strain>
    </source>
</reference>
<evidence type="ECO:0000313" key="3">
    <source>
        <dbReference type="EMBL" id="STO23377.1"/>
    </source>
</evidence>
<feature type="transmembrane region" description="Helical" evidence="1">
    <location>
        <begin position="119"/>
        <end position="142"/>
    </location>
</feature>
<feature type="transmembrane region" description="Helical" evidence="1">
    <location>
        <begin position="25"/>
        <end position="46"/>
    </location>
</feature>
<keyword evidence="1" id="KW-1133">Transmembrane helix</keyword>
<evidence type="ECO:0008006" key="6">
    <source>
        <dbReference type="Google" id="ProtNLM"/>
    </source>
</evidence>
<dbReference type="Proteomes" id="UP000186808">
    <property type="component" value="Unassembled WGS sequence"/>
</dbReference>
<feature type="transmembrane region" description="Helical" evidence="1">
    <location>
        <begin position="313"/>
        <end position="334"/>
    </location>
</feature>
<dbReference type="Proteomes" id="UP000254374">
    <property type="component" value="Unassembled WGS sequence"/>
</dbReference>
<dbReference type="EMBL" id="FTNL01000010">
    <property type="protein sequence ID" value="SIR33775.1"/>
    <property type="molecule type" value="Genomic_DNA"/>
</dbReference>
<feature type="transmembrane region" description="Helical" evidence="1">
    <location>
        <begin position="282"/>
        <end position="301"/>
    </location>
</feature>
<dbReference type="STRING" id="464.Lgor_0981"/>
<organism evidence="3 5">
    <name type="scientific">Fluoribacter gormanii</name>
    <dbReference type="NCBI Taxonomy" id="464"/>
    <lineage>
        <taxon>Bacteria</taxon>
        <taxon>Pseudomonadati</taxon>
        <taxon>Pseudomonadota</taxon>
        <taxon>Gammaproteobacteria</taxon>
        <taxon>Legionellales</taxon>
        <taxon>Legionellaceae</taxon>
        <taxon>Fluoribacter</taxon>
    </lineage>
</organism>
<sequence>MVFLGAVGFSLAIYCSRVFFNNHGLINLIYLQTTTAFLAFLIQAGMRAGLRKEFLCGRQRIVNVVESYILGIWVFIFPPLSIVSLLVMKNYYFPIISALNAILTLLIGLRLVQKNIVEACFYSVILFFINFIAGGWCIYADYHSETASNVMIEVCALIIGMLFIRRPSSRLNYSKGMKLFVKISKKYWGMQVSSFLIVFSGYVFSQLILNIAQTNKEIIVIYSDAILISGIFTMILSRVMLLFEQRVVQSGRVEFYLWIIHGALLLLALLSCFVRGGNNNEMGLFFLLLLGLLGGYAVALISSFINENTRNIFLLWMNVIVVFQCIMFLLKYSGIWSDNWLYFVVLVNLFSLSCLLLIIYSFKGTAYIVNAGSNSENY</sequence>
<proteinExistence type="predicted"/>
<dbReference type="AlphaFoldDB" id="A0A377GEY9"/>
<evidence type="ECO:0000313" key="2">
    <source>
        <dbReference type="EMBL" id="SIR33775.1"/>
    </source>
</evidence>
<dbReference type="EMBL" id="UGGV01000001">
    <property type="protein sequence ID" value="STO23377.1"/>
    <property type="molecule type" value="Genomic_DNA"/>
</dbReference>
<reference evidence="2 4" key="1">
    <citation type="submission" date="2017-01" db="EMBL/GenBank/DDBJ databases">
        <authorList>
            <person name="Varghese N."/>
            <person name="Submissions S."/>
        </authorList>
    </citation>
    <scope>NUCLEOTIDE SEQUENCE [LARGE SCALE GENOMIC DNA]</scope>
    <source>
        <strain evidence="2 4">ATCC 33342</strain>
    </source>
</reference>
<keyword evidence="4" id="KW-1185">Reference proteome</keyword>
<feature type="transmembrane region" description="Helical" evidence="1">
    <location>
        <begin position="187"/>
        <end position="212"/>
    </location>
</feature>
<accession>A0A377GEY9</accession>
<keyword evidence="1" id="KW-0472">Membrane</keyword>
<gene>
    <name evidence="3" type="ORF">NCTC11401_00168</name>
    <name evidence="2" type="ORF">SAMN05421777_11092</name>
</gene>
<keyword evidence="1" id="KW-0812">Transmembrane</keyword>
<feature type="transmembrane region" description="Helical" evidence="1">
    <location>
        <begin position="92"/>
        <end position="112"/>
    </location>
</feature>
<feature type="transmembrane region" description="Helical" evidence="1">
    <location>
        <begin position="67"/>
        <end position="86"/>
    </location>
</feature>
<evidence type="ECO:0000313" key="5">
    <source>
        <dbReference type="Proteomes" id="UP000254374"/>
    </source>
</evidence>
<feature type="transmembrane region" description="Helical" evidence="1">
    <location>
        <begin position="340"/>
        <end position="360"/>
    </location>
</feature>
<feature type="transmembrane region" description="Helical" evidence="1">
    <location>
        <begin position="218"/>
        <end position="243"/>
    </location>
</feature>
<feature type="transmembrane region" description="Helical" evidence="1">
    <location>
        <begin position="255"/>
        <end position="276"/>
    </location>
</feature>
<name>A0A377GEY9_9GAMM</name>
<evidence type="ECO:0000256" key="1">
    <source>
        <dbReference type="SAM" id="Phobius"/>
    </source>
</evidence>